<organism evidence="1 2">
    <name type="scientific">Bosea eneae</name>
    <dbReference type="NCBI Taxonomy" id="151454"/>
    <lineage>
        <taxon>Bacteria</taxon>
        <taxon>Pseudomonadati</taxon>
        <taxon>Pseudomonadota</taxon>
        <taxon>Alphaproteobacteria</taxon>
        <taxon>Hyphomicrobiales</taxon>
        <taxon>Boseaceae</taxon>
        <taxon>Bosea</taxon>
    </lineage>
</organism>
<dbReference type="EMBL" id="JBHSLW010000077">
    <property type="protein sequence ID" value="MFC5423517.1"/>
    <property type="molecule type" value="Genomic_DNA"/>
</dbReference>
<dbReference type="Proteomes" id="UP001596053">
    <property type="component" value="Unassembled WGS sequence"/>
</dbReference>
<proteinExistence type="predicted"/>
<evidence type="ECO:0008006" key="3">
    <source>
        <dbReference type="Google" id="ProtNLM"/>
    </source>
</evidence>
<name>A0ABW0J0I6_9HYPH</name>
<keyword evidence="2" id="KW-1185">Reference proteome</keyword>
<sequence>MKTVANSHTVLRRGDAAPVLAGVTDIRGAQTSGLPGPDVAAAIAGAPQGAPIVLLDHQPRLAAGAAKVGVSLELSGHTHGGLIAGFDRFIPLFIGGFVAGRYELSAMGLYVSNGTALWPGFAIVSASHRN</sequence>
<dbReference type="SUPFAM" id="SSF56300">
    <property type="entry name" value="Metallo-dependent phosphatases"/>
    <property type="match status" value="1"/>
</dbReference>
<reference evidence="2" key="1">
    <citation type="journal article" date="2019" name="Int. J. Syst. Evol. Microbiol.">
        <title>The Global Catalogue of Microorganisms (GCM) 10K type strain sequencing project: providing services to taxonomists for standard genome sequencing and annotation.</title>
        <authorList>
            <consortium name="The Broad Institute Genomics Platform"/>
            <consortium name="The Broad Institute Genome Sequencing Center for Infectious Disease"/>
            <person name="Wu L."/>
            <person name="Ma J."/>
        </authorList>
    </citation>
    <scope>NUCLEOTIDE SEQUENCE [LARGE SCALE GENOMIC DNA]</scope>
    <source>
        <strain evidence="2">NCAIM B.01391</strain>
    </source>
</reference>
<dbReference type="RefSeq" id="WP_377801661.1">
    <property type="nucleotide sequence ID" value="NZ_JBHSLW010000077.1"/>
</dbReference>
<dbReference type="InterPro" id="IPR029052">
    <property type="entry name" value="Metallo-depent_PP-like"/>
</dbReference>
<evidence type="ECO:0000313" key="2">
    <source>
        <dbReference type="Proteomes" id="UP001596053"/>
    </source>
</evidence>
<protein>
    <recommendedName>
        <fullName evidence="3">Metallophosphoesterase</fullName>
    </recommendedName>
</protein>
<evidence type="ECO:0000313" key="1">
    <source>
        <dbReference type="EMBL" id="MFC5423517.1"/>
    </source>
</evidence>
<gene>
    <name evidence="1" type="ORF">ACFPOB_28635</name>
</gene>
<accession>A0ABW0J0I6</accession>
<comment type="caution">
    <text evidence="1">The sequence shown here is derived from an EMBL/GenBank/DDBJ whole genome shotgun (WGS) entry which is preliminary data.</text>
</comment>